<gene>
    <name evidence="4" type="ORF">EG028_26765</name>
</gene>
<keyword evidence="1" id="KW-0812">Transmembrane</keyword>
<keyword evidence="5" id="KW-1185">Reference proteome</keyword>
<dbReference type="OrthoDB" id="645173at2"/>
<keyword evidence="1" id="KW-0472">Membrane</keyword>
<evidence type="ECO:0000256" key="1">
    <source>
        <dbReference type="SAM" id="Phobius"/>
    </source>
</evidence>
<protein>
    <submittedName>
        <fullName evidence="4">FecR family protein</fullName>
    </submittedName>
</protein>
<dbReference type="PIRSF" id="PIRSF018266">
    <property type="entry name" value="FecR"/>
    <property type="match status" value="1"/>
</dbReference>
<dbReference type="GO" id="GO:0016989">
    <property type="term" value="F:sigma factor antagonist activity"/>
    <property type="evidence" value="ECO:0007669"/>
    <property type="project" value="TreeGrafter"/>
</dbReference>
<feature type="domain" description="Protein FecR C-terminal" evidence="3">
    <location>
        <begin position="278"/>
        <end position="344"/>
    </location>
</feature>
<sequence length="351" mass="39227">MHQHEATIHTLLLDNRFIDWVVNPQSPYAEYWLQWIAADSNNAALAEEAKRFILEMRLAEQEAADDVPDDRLEDMLLNIQTGIAPERRSRKKWYWMAAALVAGAVAIASLFSFPELRSGEENSKKQVEAADVVRYNGNKEDELLFLPDGSKVILSKGARISYNLLMNGNKREITLSGDAFFDVAPNPQKPFYIYTQHVVVKVLGTSFRVHASGGVESVAVSTGKVSVYLKGQDLEQSAARIVLPKQVVSLTEDHLALTTNEWSGQYPAAARLQKITSYEFEEAPLSDVLKTLEKMYAIPVKYNSETFKNCYITISLGDESLEEILKVITRTVDASYSMSSYGITIEGKGCK</sequence>
<reference evidence="5" key="1">
    <citation type="submission" date="2018-11" db="EMBL/GenBank/DDBJ databases">
        <title>Chitinophaga lutea sp.nov., isolate from arsenic contaminated soil.</title>
        <authorList>
            <person name="Zong Y."/>
        </authorList>
    </citation>
    <scope>NUCLEOTIDE SEQUENCE [LARGE SCALE GENOMIC DNA]</scope>
    <source>
        <strain evidence="5">YLT18</strain>
    </source>
</reference>
<dbReference type="InterPro" id="IPR006860">
    <property type="entry name" value="FecR"/>
</dbReference>
<dbReference type="EMBL" id="RMBX01000018">
    <property type="protein sequence ID" value="RPD38119.1"/>
    <property type="molecule type" value="Genomic_DNA"/>
</dbReference>
<organism evidence="4 5">
    <name type="scientific">Chitinophaga barathri</name>
    <dbReference type="NCBI Taxonomy" id="1647451"/>
    <lineage>
        <taxon>Bacteria</taxon>
        <taxon>Pseudomonadati</taxon>
        <taxon>Bacteroidota</taxon>
        <taxon>Chitinophagia</taxon>
        <taxon>Chitinophagales</taxon>
        <taxon>Chitinophagaceae</taxon>
        <taxon>Chitinophaga</taxon>
    </lineage>
</organism>
<dbReference type="Pfam" id="PF16344">
    <property type="entry name" value="FecR_C"/>
    <property type="match status" value="1"/>
</dbReference>
<accession>A0A3N4MEH6</accession>
<proteinExistence type="predicted"/>
<evidence type="ECO:0000259" key="2">
    <source>
        <dbReference type="Pfam" id="PF04773"/>
    </source>
</evidence>
<dbReference type="InterPro" id="IPR012373">
    <property type="entry name" value="Ferrdict_sens_TM"/>
</dbReference>
<dbReference type="Gene3D" id="3.55.50.30">
    <property type="match status" value="1"/>
</dbReference>
<dbReference type="Pfam" id="PF04773">
    <property type="entry name" value="FecR"/>
    <property type="match status" value="1"/>
</dbReference>
<evidence type="ECO:0000313" key="4">
    <source>
        <dbReference type="EMBL" id="RPD38119.1"/>
    </source>
</evidence>
<feature type="transmembrane region" description="Helical" evidence="1">
    <location>
        <begin position="93"/>
        <end position="113"/>
    </location>
</feature>
<evidence type="ECO:0000313" key="5">
    <source>
        <dbReference type="Proteomes" id="UP000279089"/>
    </source>
</evidence>
<feature type="domain" description="FecR protein" evidence="2">
    <location>
        <begin position="144"/>
        <end position="225"/>
    </location>
</feature>
<evidence type="ECO:0000259" key="3">
    <source>
        <dbReference type="Pfam" id="PF16344"/>
    </source>
</evidence>
<dbReference type="PANTHER" id="PTHR30273">
    <property type="entry name" value="PERIPLASMIC SIGNAL SENSOR AND SIGMA FACTOR ACTIVATOR FECR-RELATED"/>
    <property type="match status" value="1"/>
</dbReference>
<dbReference type="AlphaFoldDB" id="A0A3N4MEH6"/>
<keyword evidence="1" id="KW-1133">Transmembrane helix</keyword>
<dbReference type="Proteomes" id="UP000279089">
    <property type="component" value="Unassembled WGS sequence"/>
</dbReference>
<dbReference type="Gene3D" id="2.60.120.1440">
    <property type="match status" value="1"/>
</dbReference>
<dbReference type="PANTHER" id="PTHR30273:SF2">
    <property type="entry name" value="PROTEIN FECR"/>
    <property type="match status" value="1"/>
</dbReference>
<dbReference type="InterPro" id="IPR032508">
    <property type="entry name" value="FecR_C"/>
</dbReference>
<dbReference type="RefSeq" id="WP_120519248.1">
    <property type="nucleotide sequence ID" value="NZ_QXZY01000017.1"/>
</dbReference>
<comment type="caution">
    <text evidence="4">The sequence shown here is derived from an EMBL/GenBank/DDBJ whole genome shotgun (WGS) entry which is preliminary data.</text>
</comment>
<name>A0A3N4MEH6_9BACT</name>